<dbReference type="SUPFAM" id="SSF46955">
    <property type="entry name" value="Putative DNA-binding domain"/>
    <property type="match status" value="1"/>
</dbReference>
<evidence type="ECO:0000313" key="2">
    <source>
        <dbReference type="EMBL" id="WZE68564.1"/>
    </source>
</evidence>
<dbReference type="InterPro" id="IPR041657">
    <property type="entry name" value="HTH_17"/>
</dbReference>
<gene>
    <name evidence="2" type="ORF">QA540_09385</name>
</gene>
<dbReference type="NCBIfam" id="TIGR01764">
    <property type="entry name" value="excise"/>
    <property type="match status" value="1"/>
</dbReference>
<dbReference type="GO" id="GO:0003677">
    <property type="term" value="F:DNA binding"/>
    <property type="evidence" value="ECO:0007669"/>
    <property type="project" value="InterPro"/>
</dbReference>
<protein>
    <submittedName>
        <fullName evidence="2">Helix-turn-helix domain-containing protein</fullName>
    </submittedName>
</protein>
<feature type="domain" description="Helix-turn-helix" evidence="1">
    <location>
        <begin position="32"/>
        <end position="78"/>
    </location>
</feature>
<dbReference type="RefSeq" id="WP_420496205.1">
    <property type="nucleotide sequence ID" value="NZ_CP124585.1"/>
</dbReference>
<dbReference type="EMBL" id="CP124585">
    <property type="protein sequence ID" value="WZE68564.1"/>
    <property type="molecule type" value="Genomic_DNA"/>
</dbReference>
<sequence length="102" mass="11909">MIDIQINESEARQMLEEAIEKRVEELAKEKYFMTFKELASYLNLSKPTIDELLIKNGMKYYRVGSTYRFKRSDVDDFMDCITAQCTPLNNDLKALKGGGERR</sequence>
<dbReference type="InterPro" id="IPR009061">
    <property type="entry name" value="DNA-bd_dom_put_sf"/>
</dbReference>
<accession>A0AAU6REF9</accession>
<proteinExistence type="predicted"/>
<name>A0AAU6REF9_9STAP</name>
<evidence type="ECO:0000259" key="1">
    <source>
        <dbReference type="Pfam" id="PF12728"/>
    </source>
</evidence>
<dbReference type="Pfam" id="PF12728">
    <property type="entry name" value="HTH_17"/>
    <property type="match status" value="1"/>
</dbReference>
<dbReference type="InterPro" id="IPR010093">
    <property type="entry name" value="SinI_DNA-bd"/>
</dbReference>
<dbReference type="AlphaFoldDB" id="A0AAU6REF9"/>
<reference evidence="2" key="1">
    <citation type="submission" date="2023-04" db="EMBL/GenBank/DDBJ databases">
        <title>Macrococci isolated from food, foodproducing animals, and human clinical materials.</title>
        <authorList>
            <person name="Maslanova I."/>
            <person name="Svec P."/>
            <person name="Sedlacek I."/>
            <person name="Novakova D."/>
            <person name="Keller J.E."/>
            <person name="Schwendener S."/>
            <person name="Finstrlova A."/>
            <person name="Botka T."/>
            <person name="Kovarovic V."/>
            <person name="Petras P."/>
            <person name="Perreten V."/>
            <person name="Pantucek R."/>
        </authorList>
    </citation>
    <scope>NUCLEOTIDE SEQUENCE</scope>
    <source>
        <strain evidence="2">NRL/St 13/116</strain>
    </source>
</reference>
<organism evidence="2">
    <name type="scientific">Macrococcus psychrotolerans</name>
    <dbReference type="NCBI Taxonomy" id="3039389"/>
    <lineage>
        <taxon>Bacteria</taxon>
        <taxon>Bacillati</taxon>
        <taxon>Bacillota</taxon>
        <taxon>Bacilli</taxon>
        <taxon>Bacillales</taxon>
        <taxon>Staphylococcaceae</taxon>
        <taxon>Macrococcus</taxon>
    </lineage>
</organism>